<feature type="chain" id="PRO_5003725195" description="RagB/SusD domain-containing protein" evidence="6">
    <location>
        <begin position="23"/>
        <end position="591"/>
    </location>
</feature>
<dbReference type="GO" id="GO:0009279">
    <property type="term" value="C:cell outer membrane"/>
    <property type="evidence" value="ECO:0007669"/>
    <property type="project" value="UniProtKB-SubCell"/>
</dbReference>
<accession>I9SCC5</accession>
<evidence type="ECO:0000256" key="2">
    <source>
        <dbReference type="ARBA" id="ARBA00006275"/>
    </source>
</evidence>
<evidence type="ECO:0000259" key="7">
    <source>
        <dbReference type="Pfam" id="PF07980"/>
    </source>
</evidence>
<comment type="subcellular location">
    <subcellularLocation>
        <location evidence="1">Cell outer membrane</location>
    </subcellularLocation>
</comment>
<keyword evidence="9" id="KW-1185">Reference proteome</keyword>
<dbReference type="HOGENOM" id="CLU_015553_0_1_10"/>
<dbReference type="SUPFAM" id="SSF48452">
    <property type="entry name" value="TPR-like"/>
    <property type="match status" value="1"/>
</dbReference>
<evidence type="ECO:0000256" key="3">
    <source>
        <dbReference type="ARBA" id="ARBA00022729"/>
    </source>
</evidence>
<gene>
    <name evidence="8" type="ORF">HMPREF1068_00691</name>
</gene>
<comment type="similarity">
    <text evidence="2">Belongs to the SusD family.</text>
</comment>
<feature type="signal peptide" evidence="6">
    <location>
        <begin position="1"/>
        <end position="22"/>
    </location>
</feature>
<organism evidence="8 9">
    <name type="scientific">Bacteroides nordii CL02T12C05</name>
    <dbReference type="NCBI Taxonomy" id="997884"/>
    <lineage>
        <taxon>Bacteria</taxon>
        <taxon>Pseudomonadati</taxon>
        <taxon>Bacteroidota</taxon>
        <taxon>Bacteroidia</taxon>
        <taxon>Bacteroidales</taxon>
        <taxon>Bacteroidaceae</taxon>
        <taxon>Bacteroides</taxon>
    </lineage>
</organism>
<reference evidence="8 9" key="1">
    <citation type="submission" date="2012-02" db="EMBL/GenBank/DDBJ databases">
        <title>The Genome Sequence of Bacteroides nordii CL02T12C05.</title>
        <authorList>
            <consortium name="The Broad Institute Genome Sequencing Platform"/>
            <person name="Earl A."/>
            <person name="Ward D."/>
            <person name="Feldgarden M."/>
            <person name="Gevers D."/>
            <person name="Zitomersky N.L."/>
            <person name="Coyne M.J."/>
            <person name="Comstock L.E."/>
            <person name="Young S.K."/>
            <person name="Zeng Q."/>
            <person name="Gargeya S."/>
            <person name="Fitzgerald M."/>
            <person name="Haas B."/>
            <person name="Abouelleil A."/>
            <person name="Alvarado L."/>
            <person name="Arachchi H.M."/>
            <person name="Berlin A."/>
            <person name="Chapman S.B."/>
            <person name="Gearin G."/>
            <person name="Goldberg J."/>
            <person name="Griggs A."/>
            <person name="Gujja S."/>
            <person name="Hansen M."/>
            <person name="Heiman D."/>
            <person name="Howarth C."/>
            <person name="Larimer J."/>
            <person name="Lui A."/>
            <person name="MacDonald P.J.P."/>
            <person name="McCowen C."/>
            <person name="Montmayeur A."/>
            <person name="Murphy C."/>
            <person name="Neiman D."/>
            <person name="Pearson M."/>
            <person name="Priest M."/>
            <person name="Roberts A."/>
            <person name="Saif S."/>
            <person name="Shea T."/>
            <person name="Sisk P."/>
            <person name="Stolte C."/>
            <person name="Sykes S."/>
            <person name="Wortman J."/>
            <person name="Nusbaum C."/>
            <person name="Birren B."/>
        </authorList>
    </citation>
    <scope>NUCLEOTIDE SEQUENCE [LARGE SCALE GENOMIC DNA]</scope>
    <source>
        <strain evidence="8 9">CL02T12C05</strain>
    </source>
</reference>
<dbReference type="RefSeq" id="WP_007483613.1">
    <property type="nucleotide sequence ID" value="NZ_JH724314.1"/>
</dbReference>
<dbReference type="AlphaFoldDB" id="I9SCC5"/>
<dbReference type="InterPro" id="IPR011990">
    <property type="entry name" value="TPR-like_helical_dom_sf"/>
</dbReference>
<dbReference type="PROSITE" id="PS51257">
    <property type="entry name" value="PROKAR_LIPOPROTEIN"/>
    <property type="match status" value="1"/>
</dbReference>
<dbReference type="STRING" id="997884.HMPREF1068_00691"/>
<evidence type="ECO:0000313" key="8">
    <source>
        <dbReference type="EMBL" id="EIY53521.1"/>
    </source>
</evidence>
<dbReference type="InterPro" id="IPR012944">
    <property type="entry name" value="SusD_RagB_dom"/>
</dbReference>
<dbReference type="Pfam" id="PF07980">
    <property type="entry name" value="SusD_RagB"/>
    <property type="match status" value="1"/>
</dbReference>
<name>I9SCC5_9BACE</name>
<evidence type="ECO:0000256" key="6">
    <source>
        <dbReference type="SAM" id="SignalP"/>
    </source>
</evidence>
<dbReference type="eggNOG" id="COG0547">
    <property type="taxonomic scope" value="Bacteria"/>
</dbReference>
<keyword evidence="3 6" id="KW-0732">Signal</keyword>
<protein>
    <recommendedName>
        <fullName evidence="7">RagB/SusD domain-containing protein</fullName>
    </recommendedName>
</protein>
<keyword evidence="5" id="KW-0998">Cell outer membrane</keyword>
<proteinExistence type="inferred from homology"/>
<comment type="caution">
    <text evidence="8">The sequence shown here is derived from an EMBL/GenBank/DDBJ whole genome shotgun (WGS) entry which is preliminary data.</text>
</comment>
<dbReference type="Proteomes" id="UP000003089">
    <property type="component" value="Unassembled WGS sequence"/>
</dbReference>
<sequence length="591" mass="68130">MKTYKLLLLLGCALFVSCNDFLDRPPVDKFTDEEFWQTETQARLFLYSVYPTLFGGFGTAQNPSWLEDVGDDAISAPIQNPYAPNIIPETDGGWGFTNVRKANYVIASAPRLNEPEATINHWLGIGHFLRGYFYSSLTFQYGDVPWFDRVLQQSDEKEDMDYLYKDRDPRNFVVEKNIEDFKFALNNTVRVNDGKLQINRYVVAALVSRVMLREGTFQKYYLQDIEMAEKCLELAKTASEIVMAGPYQLAPNYKSLFTSDDLSDNPEIIMYREYSDKTVKHYMVNQCYDIEQNGASKSLLESFLRSDGFPVFYNNEYWFAPTATDFFTNRDPRLSYNFRPKYYPVGGNNAPYSYSRSGYSLRKFTDDEWESSNPNLKNRGQNITDAPCLRLGEVLLNYAEICYELEAITGKDIFNQEVLNSTINKLRARVNMPNLEEIGGEPAINGVIYDDPVRTKWEPTNDVSPMLWEIRRERRVELCYENGLRSADLKRWKKLDYLCNQHNPDYRYGAYIVLDDFPSAVKDGIVLTGIISPDAGQDATLSEGYILRNTGTARDLPQPKNYVKPVPNNQISLYKSYGYTLSQTKEWQSEN</sequence>
<dbReference type="Gene3D" id="1.25.40.390">
    <property type="match status" value="1"/>
</dbReference>
<evidence type="ECO:0000313" key="9">
    <source>
        <dbReference type="Proteomes" id="UP000003089"/>
    </source>
</evidence>
<dbReference type="EMBL" id="AGXS01000011">
    <property type="protein sequence ID" value="EIY53521.1"/>
    <property type="molecule type" value="Genomic_DNA"/>
</dbReference>
<feature type="domain" description="RagB/SusD" evidence="7">
    <location>
        <begin position="266"/>
        <end position="572"/>
    </location>
</feature>
<evidence type="ECO:0000256" key="1">
    <source>
        <dbReference type="ARBA" id="ARBA00004442"/>
    </source>
</evidence>
<keyword evidence="4" id="KW-0472">Membrane</keyword>
<evidence type="ECO:0000256" key="5">
    <source>
        <dbReference type="ARBA" id="ARBA00023237"/>
    </source>
</evidence>
<dbReference type="PATRIC" id="fig|997884.3.peg.701"/>
<evidence type="ECO:0000256" key="4">
    <source>
        <dbReference type="ARBA" id="ARBA00023136"/>
    </source>
</evidence>